<keyword evidence="3" id="KW-1185">Reference proteome</keyword>
<sequence>CEQNGPGHRAQNRTRAQNRDAFTYSVVTPLHLTGPLSALTSLTFLSLRACPLVLFQPQQHAATTSSWRGRRNLGRGTGTGDVPPAADVAADFQPLTWLTERMQQHPQYLVCRFYLPSPSLPHPLSSFSPQGSLSFCSFSLDALRPIVKSGRPRRW</sequence>
<name>A0ABQ5RP22_9CHLO</name>
<accession>A0ABQ5RP22</accession>
<comment type="caution">
    <text evidence="2">The sequence shown here is derived from an EMBL/GenBank/DDBJ whole genome shotgun (WGS) entry which is preliminary data.</text>
</comment>
<gene>
    <name evidence="2" type="ORF">VaNZ11_001040</name>
</gene>
<reference evidence="2 3" key="1">
    <citation type="journal article" date="2023" name="IScience">
        <title>Expanded male sex-determining region conserved during the evolution of homothallism in the green alga Volvox.</title>
        <authorList>
            <person name="Yamamoto K."/>
            <person name="Matsuzaki R."/>
            <person name="Mahakham W."/>
            <person name="Heman W."/>
            <person name="Sekimoto H."/>
            <person name="Kawachi M."/>
            <person name="Minakuchi Y."/>
            <person name="Toyoda A."/>
            <person name="Nozaki H."/>
        </authorList>
    </citation>
    <scope>NUCLEOTIDE SEQUENCE [LARGE SCALE GENOMIC DNA]</scope>
    <source>
        <strain evidence="2 3">NIES-4468</strain>
    </source>
</reference>
<evidence type="ECO:0000313" key="2">
    <source>
        <dbReference type="EMBL" id="GLI59204.1"/>
    </source>
</evidence>
<organism evidence="2 3">
    <name type="scientific">Volvox africanus</name>
    <dbReference type="NCBI Taxonomy" id="51714"/>
    <lineage>
        <taxon>Eukaryota</taxon>
        <taxon>Viridiplantae</taxon>
        <taxon>Chlorophyta</taxon>
        <taxon>core chlorophytes</taxon>
        <taxon>Chlorophyceae</taxon>
        <taxon>CS clade</taxon>
        <taxon>Chlamydomonadales</taxon>
        <taxon>Volvocaceae</taxon>
        <taxon>Volvox</taxon>
    </lineage>
</organism>
<evidence type="ECO:0000313" key="3">
    <source>
        <dbReference type="Proteomes" id="UP001165090"/>
    </source>
</evidence>
<feature type="non-terminal residue" evidence="2">
    <location>
        <position position="1"/>
    </location>
</feature>
<dbReference type="EMBL" id="BSDZ01000004">
    <property type="protein sequence ID" value="GLI59204.1"/>
    <property type="molecule type" value="Genomic_DNA"/>
</dbReference>
<protein>
    <submittedName>
        <fullName evidence="2">Uncharacterized protein</fullName>
    </submittedName>
</protein>
<dbReference type="Proteomes" id="UP001165090">
    <property type="component" value="Unassembled WGS sequence"/>
</dbReference>
<proteinExistence type="predicted"/>
<feature type="region of interest" description="Disordered" evidence="1">
    <location>
        <begin position="64"/>
        <end position="85"/>
    </location>
</feature>
<evidence type="ECO:0000256" key="1">
    <source>
        <dbReference type="SAM" id="MobiDB-lite"/>
    </source>
</evidence>